<organism evidence="2 3">
    <name type="scientific">Pleurodeles waltl</name>
    <name type="common">Iberian ribbed newt</name>
    <dbReference type="NCBI Taxonomy" id="8319"/>
    <lineage>
        <taxon>Eukaryota</taxon>
        <taxon>Metazoa</taxon>
        <taxon>Chordata</taxon>
        <taxon>Craniata</taxon>
        <taxon>Vertebrata</taxon>
        <taxon>Euteleostomi</taxon>
        <taxon>Amphibia</taxon>
        <taxon>Batrachia</taxon>
        <taxon>Caudata</taxon>
        <taxon>Salamandroidea</taxon>
        <taxon>Salamandridae</taxon>
        <taxon>Pleurodelinae</taxon>
        <taxon>Pleurodeles</taxon>
    </lineage>
</organism>
<dbReference type="EMBL" id="JANPWB010000016">
    <property type="protein sequence ID" value="KAJ1084154.1"/>
    <property type="molecule type" value="Genomic_DNA"/>
</dbReference>
<reference evidence="2" key="1">
    <citation type="journal article" date="2022" name="bioRxiv">
        <title>Sequencing and chromosome-scale assembly of the giantPleurodeles waltlgenome.</title>
        <authorList>
            <person name="Brown T."/>
            <person name="Elewa A."/>
            <person name="Iarovenko S."/>
            <person name="Subramanian E."/>
            <person name="Araus A.J."/>
            <person name="Petzold A."/>
            <person name="Susuki M."/>
            <person name="Suzuki K.-i.T."/>
            <person name="Hayashi T."/>
            <person name="Toyoda A."/>
            <person name="Oliveira C."/>
            <person name="Osipova E."/>
            <person name="Leigh N.D."/>
            <person name="Simon A."/>
            <person name="Yun M.H."/>
        </authorList>
    </citation>
    <scope>NUCLEOTIDE SEQUENCE</scope>
    <source>
        <strain evidence="2">20211129_DDA</strain>
        <tissue evidence="2">Liver</tissue>
    </source>
</reference>
<dbReference type="AlphaFoldDB" id="A0AAV7L1K5"/>
<evidence type="ECO:0000313" key="3">
    <source>
        <dbReference type="Proteomes" id="UP001066276"/>
    </source>
</evidence>
<accession>A0AAV7L1K5</accession>
<proteinExistence type="predicted"/>
<sequence>MKRDPVLQFHSMCTYPTDSRPARSLVHCLPRAPRALSVAARPLLSLRPPLPGSGSAIPENSLRKHSGNLDKEDGRKASRG</sequence>
<comment type="caution">
    <text evidence="2">The sequence shown here is derived from an EMBL/GenBank/DDBJ whole genome shotgun (WGS) entry which is preliminary data.</text>
</comment>
<evidence type="ECO:0000256" key="1">
    <source>
        <dbReference type="SAM" id="MobiDB-lite"/>
    </source>
</evidence>
<name>A0AAV7L1K5_PLEWA</name>
<evidence type="ECO:0000313" key="2">
    <source>
        <dbReference type="EMBL" id="KAJ1084154.1"/>
    </source>
</evidence>
<dbReference type="Proteomes" id="UP001066276">
    <property type="component" value="Chromosome 12"/>
</dbReference>
<feature type="compositionally biased region" description="Low complexity" evidence="1">
    <location>
        <begin position="45"/>
        <end position="56"/>
    </location>
</feature>
<feature type="compositionally biased region" description="Basic and acidic residues" evidence="1">
    <location>
        <begin position="67"/>
        <end position="80"/>
    </location>
</feature>
<keyword evidence="3" id="KW-1185">Reference proteome</keyword>
<gene>
    <name evidence="2" type="ORF">NDU88_004307</name>
</gene>
<protein>
    <submittedName>
        <fullName evidence="2">Uncharacterized protein</fullName>
    </submittedName>
</protein>
<feature type="region of interest" description="Disordered" evidence="1">
    <location>
        <begin position="45"/>
        <end position="80"/>
    </location>
</feature>